<evidence type="ECO:0000313" key="3">
    <source>
        <dbReference type="Proteomes" id="UP000013827"/>
    </source>
</evidence>
<organism evidence="2 3">
    <name type="scientific">Emiliania huxleyi (strain CCMP1516)</name>
    <dbReference type="NCBI Taxonomy" id="280463"/>
    <lineage>
        <taxon>Eukaryota</taxon>
        <taxon>Haptista</taxon>
        <taxon>Haptophyta</taxon>
        <taxon>Prymnesiophyceae</taxon>
        <taxon>Isochrysidales</taxon>
        <taxon>Noelaerhabdaceae</taxon>
        <taxon>Emiliania</taxon>
    </lineage>
</organism>
<accession>A0A0D3KDQ4</accession>
<feature type="region of interest" description="Disordered" evidence="1">
    <location>
        <begin position="101"/>
        <end position="120"/>
    </location>
</feature>
<dbReference type="Proteomes" id="UP000013827">
    <property type="component" value="Unassembled WGS sequence"/>
</dbReference>
<dbReference type="KEGG" id="ehx:EMIHUDRAFT_253006"/>
<dbReference type="EnsemblProtists" id="EOD33889">
    <property type="protein sequence ID" value="EOD33889"/>
    <property type="gene ID" value="EMIHUDRAFT_253006"/>
</dbReference>
<dbReference type="GeneID" id="17279160"/>
<sequence length="120" mass="12321">MPGTVVGPHAAVLLFYMPGPAQYGSWPWIQSAFKKYITGDTVAAGTLPAAHNFSLADFLGSSLGFVRTPAVLEAPDQSTGVAHAGELGGQAAKLAVLGEKPIGSQGTAPHSGSVQNRKTY</sequence>
<keyword evidence="3" id="KW-1185">Reference proteome</keyword>
<dbReference type="RefSeq" id="XP_005786318.1">
    <property type="nucleotide sequence ID" value="XM_005786261.1"/>
</dbReference>
<proteinExistence type="predicted"/>
<reference evidence="2" key="2">
    <citation type="submission" date="2024-10" db="UniProtKB">
        <authorList>
            <consortium name="EnsemblProtists"/>
        </authorList>
    </citation>
    <scope>IDENTIFICATION</scope>
</reference>
<dbReference type="AlphaFoldDB" id="A0A0D3KDQ4"/>
<evidence type="ECO:0000313" key="2">
    <source>
        <dbReference type="EnsemblProtists" id="EOD33889"/>
    </source>
</evidence>
<feature type="compositionally biased region" description="Polar residues" evidence="1">
    <location>
        <begin position="104"/>
        <end position="120"/>
    </location>
</feature>
<dbReference type="PaxDb" id="2903-EOD33889"/>
<protein>
    <submittedName>
        <fullName evidence="2">Uncharacterized protein</fullName>
    </submittedName>
</protein>
<evidence type="ECO:0000256" key="1">
    <source>
        <dbReference type="SAM" id="MobiDB-lite"/>
    </source>
</evidence>
<dbReference type="HOGENOM" id="CLU_2054126_0_0_1"/>
<reference evidence="3" key="1">
    <citation type="journal article" date="2013" name="Nature">
        <title>Pan genome of the phytoplankton Emiliania underpins its global distribution.</title>
        <authorList>
            <person name="Read B.A."/>
            <person name="Kegel J."/>
            <person name="Klute M.J."/>
            <person name="Kuo A."/>
            <person name="Lefebvre S.C."/>
            <person name="Maumus F."/>
            <person name="Mayer C."/>
            <person name="Miller J."/>
            <person name="Monier A."/>
            <person name="Salamov A."/>
            <person name="Young J."/>
            <person name="Aguilar M."/>
            <person name="Claverie J.M."/>
            <person name="Frickenhaus S."/>
            <person name="Gonzalez K."/>
            <person name="Herman E.K."/>
            <person name="Lin Y.C."/>
            <person name="Napier J."/>
            <person name="Ogata H."/>
            <person name="Sarno A.F."/>
            <person name="Shmutz J."/>
            <person name="Schroeder D."/>
            <person name="de Vargas C."/>
            <person name="Verret F."/>
            <person name="von Dassow P."/>
            <person name="Valentin K."/>
            <person name="Van de Peer Y."/>
            <person name="Wheeler G."/>
            <person name="Dacks J.B."/>
            <person name="Delwiche C.F."/>
            <person name="Dyhrman S.T."/>
            <person name="Glockner G."/>
            <person name="John U."/>
            <person name="Richards T."/>
            <person name="Worden A.Z."/>
            <person name="Zhang X."/>
            <person name="Grigoriev I.V."/>
            <person name="Allen A.E."/>
            <person name="Bidle K."/>
            <person name="Borodovsky M."/>
            <person name="Bowler C."/>
            <person name="Brownlee C."/>
            <person name="Cock J.M."/>
            <person name="Elias M."/>
            <person name="Gladyshev V.N."/>
            <person name="Groth M."/>
            <person name="Guda C."/>
            <person name="Hadaegh A."/>
            <person name="Iglesias-Rodriguez M.D."/>
            <person name="Jenkins J."/>
            <person name="Jones B.M."/>
            <person name="Lawson T."/>
            <person name="Leese F."/>
            <person name="Lindquist E."/>
            <person name="Lobanov A."/>
            <person name="Lomsadze A."/>
            <person name="Malik S.B."/>
            <person name="Marsh M.E."/>
            <person name="Mackinder L."/>
            <person name="Mock T."/>
            <person name="Mueller-Roeber B."/>
            <person name="Pagarete A."/>
            <person name="Parker M."/>
            <person name="Probert I."/>
            <person name="Quesneville H."/>
            <person name="Raines C."/>
            <person name="Rensing S.A."/>
            <person name="Riano-Pachon D.M."/>
            <person name="Richier S."/>
            <person name="Rokitta S."/>
            <person name="Shiraiwa Y."/>
            <person name="Soanes D.M."/>
            <person name="van der Giezen M."/>
            <person name="Wahlund T.M."/>
            <person name="Williams B."/>
            <person name="Wilson W."/>
            <person name="Wolfe G."/>
            <person name="Wurch L.L."/>
        </authorList>
    </citation>
    <scope>NUCLEOTIDE SEQUENCE</scope>
</reference>
<name>A0A0D3KDQ4_EMIH1</name>